<dbReference type="EMBL" id="WNWR01000337">
    <property type="protein sequence ID" value="KAE9982565.1"/>
    <property type="molecule type" value="Genomic_DNA"/>
</dbReference>
<evidence type="ECO:0000256" key="1">
    <source>
        <dbReference type="ARBA" id="ARBA00022801"/>
    </source>
</evidence>
<dbReference type="Pfam" id="PF07859">
    <property type="entry name" value="Abhydrolase_3"/>
    <property type="match status" value="1"/>
</dbReference>
<comment type="caution">
    <text evidence="3">The sequence shown here is derived from an EMBL/GenBank/DDBJ whole genome shotgun (WGS) entry which is preliminary data.</text>
</comment>
<dbReference type="InterPro" id="IPR029058">
    <property type="entry name" value="AB_hydrolase_fold"/>
</dbReference>
<feature type="domain" description="Alpha/beta hydrolase fold-3" evidence="2">
    <location>
        <begin position="102"/>
        <end position="314"/>
    </location>
</feature>
<dbReference type="InterPro" id="IPR050300">
    <property type="entry name" value="GDXG_lipolytic_enzyme"/>
</dbReference>
<reference evidence="3 4" key="1">
    <citation type="submission" date="2019-07" db="EMBL/GenBank/DDBJ databases">
        <title>Venturia inaequalis Genome Resource.</title>
        <authorList>
            <person name="Lichtner F.J."/>
        </authorList>
    </citation>
    <scope>NUCLEOTIDE SEQUENCE [LARGE SCALE GENOMIC DNA]</scope>
    <source>
        <strain evidence="3 4">DMI_063113</strain>
    </source>
</reference>
<sequence>MSSTSLTKNPESRKAIEALSEIDPELKEFLAKNPLPPRDYSNIPAMRAARRITAAAALASLGRAPASVLETLQSISLPDGATSEILLFQPKEPANSSPAPLVVLIHGGGFCLGSTSQMTGYGRALCSTYGAVVASIGYRLAPEFKTPTQADDIWEGTKYLLDHAEEWGADPSKGFIVGGVSAGGNLTAVTVARSLKTPLKHKITGAWLAIPFLLDASVVPEEYKDLFFSREQNEDAPVMSSDGVDAFINAWSPSWEDEKTSPFVAKDPFVKFPPTYFQVCGLDPLRDDGLIYEKVLRKAGSITRIDIYKGLPHNSWTALPMLNSSKVIVEDTIKGFGWLLGVEERKGDIGVKYSSA</sequence>
<evidence type="ECO:0000259" key="2">
    <source>
        <dbReference type="Pfam" id="PF07859"/>
    </source>
</evidence>
<evidence type="ECO:0000313" key="3">
    <source>
        <dbReference type="EMBL" id="KAE9982565.1"/>
    </source>
</evidence>
<organism evidence="3 4">
    <name type="scientific">Venturia inaequalis</name>
    <name type="common">Apple scab fungus</name>
    <dbReference type="NCBI Taxonomy" id="5025"/>
    <lineage>
        <taxon>Eukaryota</taxon>
        <taxon>Fungi</taxon>
        <taxon>Dikarya</taxon>
        <taxon>Ascomycota</taxon>
        <taxon>Pezizomycotina</taxon>
        <taxon>Dothideomycetes</taxon>
        <taxon>Pleosporomycetidae</taxon>
        <taxon>Venturiales</taxon>
        <taxon>Venturiaceae</taxon>
        <taxon>Venturia</taxon>
    </lineage>
</organism>
<dbReference type="GO" id="GO:0016787">
    <property type="term" value="F:hydrolase activity"/>
    <property type="evidence" value="ECO:0007669"/>
    <property type="project" value="UniProtKB-KW"/>
</dbReference>
<dbReference type="SUPFAM" id="SSF53474">
    <property type="entry name" value="alpha/beta-Hydrolases"/>
    <property type="match status" value="1"/>
</dbReference>
<gene>
    <name evidence="3" type="ORF">EG327_005813</name>
</gene>
<name>A0A8H3V5S1_VENIN</name>
<dbReference type="InterPro" id="IPR013094">
    <property type="entry name" value="AB_hydrolase_3"/>
</dbReference>
<accession>A0A8H3V5S1</accession>
<protein>
    <recommendedName>
        <fullName evidence="2">Alpha/beta hydrolase fold-3 domain-containing protein</fullName>
    </recommendedName>
</protein>
<evidence type="ECO:0000313" key="4">
    <source>
        <dbReference type="Proteomes" id="UP000490939"/>
    </source>
</evidence>
<dbReference type="PANTHER" id="PTHR48081:SF8">
    <property type="entry name" value="ALPHA_BETA HYDROLASE FOLD-3 DOMAIN-CONTAINING PROTEIN-RELATED"/>
    <property type="match status" value="1"/>
</dbReference>
<keyword evidence="4" id="KW-1185">Reference proteome</keyword>
<dbReference type="Gene3D" id="3.40.50.1820">
    <property type="entry name" value="alpha/beta hydrolase"/>
    <property type="match status" value="1"/>
</dbReference>
<keyword evidence="1" id="KW-0378">Hydrolase</keyword>
<dbReference type="PANTHER" id="PTHR48081">
    <property type="entry name" value="AB HYDROLASE SUPERFAMILY PROTEIN C4A8.06C"/>
    <property type="match status" value="1"/>
</dbReference>
<dbReference type="AlphaFoldDB" id="A0A8H3V5S1"/>
<proteinExistence type="predicted"/>
<dbReference type="Proteomes" id="UP000490939">
    <property type="component" value="Unassembled WGS sequence"/>
</dbReference>